<dbReference type="EMBL" id="CP016796">
    <property type="protein sequence ID" value="API86151.1"/>
    <property type="molecule type" value="Genomic_DNA"/>
</dbReference>
<evidence type="ECO:0008006" key="4">
    <source>
        <dbReference type="Google" id="ProtNLM"/>
    </source>
</evidence>
<evidence type="ECO:0000313" key="3">
    <source>
        <dbReference type="Proteomes" id="UP000184222"/>
    </source>
</evidence>
<protein>
    <recommendedName>
        <fullName evidence="4">Type II secretion system protein</fullName>
    </recommendedName>
</protein>
<dbReference type="OrthoDB" id="5605765at2"/>
<keyword evidence="3" id="KW-1185">Reference proteome</keyword>
<evidence type="ECO:0000256" key="1">
    <source>
        <dbReference type="SAM" id="Phobius"/>
    </source>
</evidence>
<dbReference type="AlphaFoldDB" id="A0A1L4BQM9"/>
<keyword evidence="1" id="KW-0472">Membrane</keyword>
<proteinExistence type="predicted"/>
<gene>
    <name evidence="2" type="ORF">F7310_01740</name>
</gene>
<dbReference type="RefSeq" id="WP_072711346.1">
    <property type="nucleotide sequence ID" value="NZ_CP016796.1"/>
</dbReference>
<dbReference type="KEGG" id="frx:F7310_01740"/>
<dbReference type="STRING" id="573570.F7310_01740"/>
<keyword evidence="1" id="KW-0812">Transmembrane</keyword>
<name>A0A1L4BQM9_9GAMM</name>
<dbReference type="Proteomes" id="UP000184222">
    <property type="component" value="Chromosome"/>
</dbReference>
<evidence type="ECO:0000313" key="2">
    <source>
        <dbReference type="EMBL" id="API86151.1"/>
    </source>
</evidence>
<accession>A0A1L4BQM9</accession>
<sequence length="115" mass="12677">MRNLLNIKRHKGLSLIESLISSAIGLFILTSSFLVINSTLMTSVTSEKKVQLSQELDKKVDSYILTGKFDKNSTQQGNDFLKVKGSSSNLVKFVGENKESGITVSKEVIKHNKSS</sequence>
<reference evidence="2 3" key="1">
    <citation type="journal article" date="2016" name="Appl. Environ. Microbiol.">
        <title>Whole genome relationships among Francisella bacteria of diverse origin define new species and provide specific regions for detection.</title>
        <authorList>
            <person name="Challacombe J.F."/>
            <person name="Petersen J.M."/>
            <person name="Gallegos-Graves V."/>
            <person name="Hodge D."/>
            <person name="Pillai S."/>
            <person name="Kuske C.R."/>
        </authorList>
    </citation>
    <scope>NUCLEOTIDE SEQUENCE [LARGE SCALE GENOMIC DNA]</scope>
    <source>
        <strain evidence="3">TX07-7310</strain>
    </source>
</reference>
<organism evidence="2 3">
    <name type="scientific">Francisella uliginis</name>
    <dbReference type="NCBI Taxonomy" id="573570"/>
    <lineage>
        <taxon>Bacteria</taxon>
        <taxon>Pseudomonadati</taxon>
        <taxon>Pseudomonadota</taxon>
        <taxon>Gammaproteobacteria</taxon>
        <taxon>Thiotrichales</taxon>
        <taxon>Francisellaceae</taxon>
        <taxon>Francisella</taxon>
    </lineage>
</organism>
<keyword evidence="1" id="KW-1133">Transmembrane helix</keyword>
<feature type="transmembrane region" description="Helical" evidence="1">
    <location>
        <begin position="12"/>
        <end position="36"/>
    </location>
</feature>